<sequence length="39" mass="4457">YTITMIALIRSAFVIADFYSKSDFINENYNSNDSQSFIG</sequence>
<evidence type="ECO:0000313" key="1">
    <source>
        <dbReference type="EMBL" id="CAG8729298.1"/>
    </source>
</evidence>
<protein>
    <submittedName>
        <fullName evidence="1">6421_t:CDS:1</fullName>
    </submittedName>
</protein>
<gene>
    <name evidence="1" type="ORF">DHETER_LOCUS13331</name>
</gene>
<keyword evidence="2" id="KW-1185">Reference proteome</keyword>
<evidence type="ECO:0000313" key="2">
    <source>
        <dbReference type="Proteomes" id="UP000789702"/>
    </source>
</evidence>
<comment type="caution">
    <text evidence="1">The sequence shown here is derived from an EMBL/GenBank/DDBJ whole genome shotgun (WGS) entry which is preliminary data.</text>
</comment>
<accession>A0ACA9PY06</accession>
<proteinExistence type="predicted"/>
<dbReference type="EMBL" id="CAJVPU010036096">
    <property type="protein sequence ID" value="CAG8729298.1"/>
    <property type="molecule type" value="Genomic_DNA"/>
</dbReference>
<feature type="non-terminal residue" evidence="1">
    <location>
        <position position="39"/>
    </location>
</feature>
<name>A0ACA9PY06_9GLOM</name>
<feature type="non-terminal residue" evidence="1">
    <location>
        <position position="1"/>
    </location>
</feature>
<organism evidence="1 2">
    <name type="scientific">Dentiscutata heterogama</name>
    <dbReference type="NCBI Taxonomy" id="1316150"/>
    <lineage>
        <taxon>Eukaryota</taxon>
        <taxon>Fungi</taxon>
        <taxon>Fungi incertae sedis</taxon>
        <taxon>Mucoromycota</taxon>
        <taxon>Glomeromycotina</taxon>
        <taxon>Glomeromycetes</taxon>
        <taxon>Diversisporales</taxon>
        <taxon>Gigasporaceae</taxon>
        <taxon>Dentiscutata</taxon>
    </lineage>
</organism>
<dbReference type="Proteomes" id="UP000789702">
    <property type="component" value="Unassembled WGS sequence"/>
</dbReference>
<reference evidence="1" key="1">
    <citation type="submission" date="2021-06" db="EMBL/GenBank/DDBJ databases">
        <authorList>
            <person name="Kallberg Y."/>
            <person name="Tangrot J."/>
            <person name="Rosling A."/>
        </authorList>
    </citation>
    <scope>NUCLEOTIDE SEQUENCE</scope>
    <source>
        <strain evidence="1">IL203A</strain>
    </source>
</reference>